<accession>A0A7H2U2A1</accession>
<reference evidence="2" key="2">
    <citation type="submission" date="2020-10" db="EMBL/GenBank/DDBJ databases">
        <title>Clinical and molecular characterization of Acinetobacter seifertii in Taiwan.</title>
        <authorList>
            <person name="Li L.-H."/>
            <person name="Yang Y.-S."/>
            <person name="Sun J.-R."/>
            <person name="Huang T.-W."/>
            <person name="Huang W.-C."/>
            <person name="Wang Y.-C."/>
            <person name="Kuo T.-H."/>
            <person name="Kuo S.-C."/>
            <person name="Chen T.-L."/>
        </authorList>
    </citation>
    <scope>NUCLEOTIDE SEQUENCE [LARGE SCALE GENOMIC DNA]</scope>
    <source>
        <strain evidence="2">AS42</strain>
    </source>
</reference>
<organism evidence="1 2">
    <name type="scientific">Acinetobacter seifertii</name>
    <dbReference type="NCBI Taxonomy" id="1530123"/>
    <lineage>
        <taxon>Bacteria</taxon>
        <taxon>Pseudomonadati</taxon>
        <taxon>Pseudomonadota</taxon>
        <taxon>Gammaproteobacteria</taxon>
        <taxon>Moraxellales</taxon>
        <taxon>Moraxellaceae</taxon>
        <taxon>Acinetobacter</taxon>
        <taxon>Acinetobacter calcoaceticus/baumannii complex</taxon>
    </lineage>
</organism>
<dbReference type="AlphaFoldDB" id="A0A7H2U2A1"/>
<sequence>MTLGTVITLGNANFSNQGLPNIFPYIRKENLSYAYDFRYGNFSDLVTGEDAKGWLSNFSTKTTTSKSPTEITELSNNGLYIRLAKGAALSTNKPIRDYVVGASRFSAILICGLPTNAEGVGQLPSFLDIGNGSGTLAGIPSIEASGLSIGIRAKPQFNLDISTPAILGQLYFVALVFDGANFVFVNKTTGYSETKSLDSLGITEMTATLSDVDPGKHCLGCNINKTPIHENDILLGQSAFWDDTSLSFSEIDQQYALMKQIYGSLI</sequence>
<dbReference type="RefSeq" id="WP_190980187.1">
    <property type="nucleotide sequence ID" value="NZ_CP061568.1"/>
</dbReference>
<evidence type="ECO:0000313" key="2">
    <source>
        <dbReference type="Proteomes" id="UP000516672"/>
    </source>
</evidence>
<reference evidence="1 2" key="1">
    <citation type="submission" date="2020-09" db="EMBL/GenBank/DDBJ databases">
        <authorList>
            <person name="Chen F.-J."/>
            <person name="Lee Y.-T."/>
        </authorList>
    </citation>
    <scope>NUCLEOTIDE SEQUENCE [LARGE SCALE GENOMIC DNA]</scope>
    <source>
        <strain evidence="1 2">AS42</strain>
    </source>
</reference>
<dbReference type="Proteomes" id="UP000516672">
    <property type="component" value="Chromosome"/>
</dbReference>
<gene>
    <name evidence="1" type="ORF">IC779_08975</name>
</gene>
<protein>
    <submittedName>
        <fullName evidence="1">Uncharacterized protein</fullName>
    </submittedName>
</protein>
<dbReference type="EMBL" id="CP061828">
    <property type="protein sequence ID" value="QOD74808.1"/>
    <property type="molecule type" value="Genomic_DNA"/>
</dbReference>
<name>A0A7H2U2A1_9GAMM</name>
<evidence type="ECO:0000313" key="1">
    <source>
        <dbReference type="EMBL" id="QOD74808.1"/>
    </source>
</evidence>
<proteinExistence type="predicted"/>